<evidence type="ECO:0000256" key="7">
    <source>
        <dbReference type="ARBA" id="ARBA00047658"/>
    </source>
</evidence>
<keyword evidence="5" id="KW-0677">Repeat</keyword>
<evidence type="ECO:0000256" key="8">
    <source>
        <dbReference type="RuleBase" id="RU365076"/>
    </source>
</evidence>
<dbReference type="Gene3D" id="1.50.10.20">
    <property type="match status" value="1"/>
</dbReference>
<keyword evidence="4 8" id="KW-0479">Metal-binding</keyword>
<dbReference type="InterPro" id="IPR045089">
    <property type="entry name" value="PGGT1B-like"/>
</dbReference>
<reference evidence="10" key="1">
    <citation type="journal article" date="2013" name="Eukaryot. Cell">
        <title>Extremely Reduced Levels of Heterozygosity in the Vertebrate Pathogen Encephalitozoon cuniculi.</title>
        <authorList>
            <person name="Selman M."/>
            <person name="Sak B."/>
            <person name="Kvac M."/>
            <person name="Farinelli L."/>
            <person name="Weiss L.M."/>
            <person name="Corradi N."/>
        </authorList>
    </citation>
    <scope>NUCLEOTIDE SEQUENCE</scope>
</reference>
<dbReference type="VEuPathDB" id="MicrosporidiaDB:AEWR_081340"/>
<sequence length="358" mass="40003">MFIRFAFNFQWRRRALMSAPPFSLCGKEIREEKDGFGSPEMELEVDRHSAFIKETIKTRNFLYYLTEPFRLNTIYWSVNALSMLGRGEMQEMRDRVVGYVMRCRNDDGGFGGCEGYSSNITSTFNALQILYIYHIPYHDRSTAMFISGLLQPAGYFHNDGYGETDTRISCCAVLGLHLLSLMERGDFDPRSLSRPICKVFLAEAGVDPGAIVLYTQKCYNLDGGFGAVKGAESHAAQVFCCLSTLRSLGALETVDREGVARFIATKQASSGGLSGRVSKKEDVCYSFWAYSSLVLIGKECYVNQEELTRFIFSCQGPSGGFSDRPGNETDLYHLMFALAGLSLLGYKGLRRIDPGFGL</sequence>
<keyword evidence="6 8" id="KW-0862">Zinc</keyword>
<dbReference type="CDD" id="cd02894">
    <property type="entry name" value="GGTase-II"/>
    <property type="match status" value="1"/>
</dbReference>
<evidence type="ECO:0000256" key="2">
    <source>
        <dbReference type="ARBA" id="ARBA00022602"/>
    </source>
</evidence>
<dbReference type="GO" id="GO:0004663">
    <property type="term" value="F:Rab geranylgeranyltransferase activity"/>
    <property type="evidence" value="ECO:0007669"/>
    <property type="project" value="UniProtKB-UniRule"/>
</dbReference>
<dbReference type="GO" id="GO:0005968">
    <property type="term" value="C:Rab-protein geranylgeranyltransferase complex"/>
    <property type="evidence" value="ECO:0007669"/>
    <property type="project" value="UniProtKB-UniRule"/>
</dbReference>
<dbReference type="VEuPathDB" id="MicrosporidiaDB:ECU08_1290"/>
<protein>
    <recommendedName>
        <fullName evidence="8">Geranylgeranyl transferase type-2 subunit beta</fullName>
        <ecNumber evidence="8">2.5.1.60</ecNumber>
    </recommendedName>
</protein>
<comment type="similarity">
    <text evidence="1 8">Belongs to the protein prenyltransferase subunit beta family.</text>
</comment>
<evidence type="ECO:0000256" key="3">
    <source>
        <dbReference type="ARBA" id="ARBA00022679"/>
    </source>
</evidence>
<accession>M1K772</accession>
<evidence type="ECO:0000256" key="6">
    <source>
        <dbReference type="ARBA" id="ARBA00022833"/>
    </source>
</evidence>
<dbReference type="PANTHER" id="PTHR11774">
    <property type="entry name" value="GERANYLGERANYL TRANSFERASE TYPE BETA SUBUNIT"/>
    <property type="match status" value="1"/>
</dbReference>
<comment type="cofactor">
    <cofactor evidence="8">
        <name>Zn(2+)</name>
        <dbReference type="ChEBI" id="CHEBI:29105"/>
    </cofactor>
    <text evidence="8">Binds 1 zinc ion per subunit.</text>
</comment>
<dbReference type="InterPro" id="IPR008930">
    <property type="entry name" value="Terpenoid_cyclase/PrenylTrfase"/>
</dbReference>
<evidence type="ECO:0000256" key="5">
    <source>
        <dbReference type="ARBA" id="ARBA00022737"/>
    </source>
</evidence>
<dbReference type="VEuPathDB" id="MicrosporidiaDB:AEWQ_081330"/>
<dbReference type="VEuPathDB" id="MicrosporidiaDB:M970_081340"/>
<evidence type="ECO:0000256" key="4">
    <source>
        <dbReference type="ARBA" id="ARBA00022723"/>
    </source>
</evidence>
<dbReference type="EC" id="2.5.1.60" evidence="8"/>
<comment type="function">
    <text evidence="8">Catalyzes the transfer of a geranylgeranyl moiety from geranylgeranyl diphosphate to both cysteines of proteins with the C-terminal sequence -XXCC, -XCXC and -CCXX.</text>
</comment>
<feature type="domain" description="Prenyltransferase alpha-alpha toroid" evidence="9">
    <location>
        <begin position="43"/>
        <end position="356"/>
    </location>
</feature>
<comment type="catalytic activity">
    <reaction evidence="7 8">
        <text>geranylgeranyl diphosphate + L-cysteinyl-[protein] = S-geranylgeranyl-L-cysteinyl-[protein] + diphosphate</text>
        <dbReference type="Rhea" id="RHEA:21240"/>
        <dbReference type="Rhea" id="RHEA-COMP:10131"/>
        <dbReference type="Rhea" id="RHEA-COMP:11537"/>
        <dbReference type="ChEBI" id="CHEBI:29950"/>
        <dbReference type="ChEBI" id="CHEBI:33019"/>
        <dbReference type="ChEBI" id="CHEBI:57533"/>
        <dbReference type="ChEBI" id="CHEBI:86021"/>
        <dbReference type="EC" id="2.5.1.60"/>
    </reaction>
</comment>
<name>M1K772_ENCCN</name>
<evidence type="ECO:0000256" key="1">
    <source>
        <dbReference type="ARBA" id="ARBA00010497"/>
    </source>
</evidence>
<dbReference type="Pfam" id="PF00432">
    <property type="entry name" value="Prenyltrans"/>
    <property type="match status" value="1"/>
</dbReference>
<evidence type="ECO:0000259" key="9">
    <source>
        <dbReference type="Pfam" id="PF00432"/>
    </source>
</evidence>
<keyword evidence="3 8" id="KW-0808">Transferase</keyword>
<proteinExistence type="inferred from homology"/>
<dbReference type="VEuPathDB" id="MicrosporidiaDB:AEWD_081290"/>
<organism evidence="10">
    <name type="scientific">Encephalitozoon cuniculi</name>
    <name type="common">Microsporidian parasite</name>
    <dbReference type="NCBI Taxonomy" id="6035"/>
    <lineage>
        <taxon>Eukaryota</taxon>
        <taxon>Fungi</taxon>
        <taxon>Fungi incertae sedis</taxon>
        <taxon>Microsporidia</taxon>
        <taxon>Unikaryonidae</taxon>
        <taxon>Encephalitozoon</taxon>
    </lineage>
</organism>
<dbReference type="GO" id="GO:0046872">
    <property type="term" value="F:metal ion binding"/>
    <property type="evidence" value="ECO:0007669"/>
    <property type="project" value="UniProtKB-KW"/>
</dbReference>
<dbReference type="InterPro" id="IPR026873">
    <property type="entry name" value="Ptb1"/>
</dbReference>
<gene>
    <name evidence="10" type="ORF">ECU08_1290</name>
</gene>
<dbReference type="InterPro" id="IPR001330">
    <property type="entry name" value="Prenyltrans"/>
</dbReference>
<evidence type="ECO:0000313" key="10">
    <source>
        <dbReference type="EMBL" id="AGE95072.1"/>
    </source>
</evidence>
<keyword evidence="2 8" id="KW-0637">Prenyltransferase</keyword>
<dbReference type="PANTHER" id="PTHR11774:SF11">
    <property type="entry name" value="GERANYLGERANYL TRANSFERASE TYPE-2 SUBUNIT BETA"/>
    <property type="match status" value="1"/>
</dbReference>
<dbReference type="AlphaFoldDB" id="M1K772"/>
<dbReference type="SUPFAM" id="SSF48239">
    <property type="entry name" value="Terpenoid cyclases/Protein prenyltransferases"/>
    <property type="match status" value="1"/>
</dbReference>
<dbReference type="EMBL" id="KC513605">
    <property type="protein sequence ID" value="AGE95072.1"/>
    <property type="molecule type" value="Genomic_DNA"/>
</dbReference>